<gene>
    <name evidence="2" type="ORF">D9753_35645</name>
</gene>
<keyword evidence="3" id="KW-1185">Reference proteome</keyword>
<dbReference type="EMBL" id="CP033073">
    <property type="protein sequence ID" value="AYN43315.1"/>
    <property type="molecule type" value="Genomic_DNA"/>
</dbReference>
<evidence type="ECO:0000313" key="3">
    <source>
        <dbReference type="Proteomes" id="UP000268329"/>
    </source>
</evidence>
<accession>A0A3G2JPC4</accession>
<evidence type="ECO:0000313" key="2">
    <source>
        <dbReference type="EMBL" id="AYN43315.1"/>
    </source>
</evidence>
<feature type="region of interest" description="Disordered" evidence="1">
    <location>
        <begin position="102"/>
        <end position="183"/>
    </location>
</feature>
<feature type="region of interest" description="Disordered" evidence="1">
    <location>
        <begin position="35"/>
        <end position="55"/>
    </location>
</feature>
<organism evidence="2 3">
    <name type="scientific">Streptomyces dangxiongensis</name>
    <dbReference type="NCBI Taxonomy" id="1442032"/>
    <lineage>
        <taxon>Bacteria</taxon>
        <taxon>Bacillati</taxon>
        <taxon>Actinomycetota</taxon>
        <taxon>Actinomycetes</taxon>
        <taxon>Kitasatosporales</taxon>
        <taxon>Streptomycetaceae</taxon>
        <taxon>Streptomyces</taxon>
    </lineage>
</organism>
<reference evidence="2 3" key="1">
    <citation type="submission" date="2018-10" db="EMBL/GenBank/DDBJ databases">
        <title>The genome of Streptomyces dangxiongensis Z022.</title>
        <authorList>
            <person name="Zhang B."/>
        </authorList>
    </citation>
    <scope>NUCLEOTIDE SEQUENCE [LARGE SCALE GENOMIC DNA]</scope>
    <source>
        <strain evidence="2 3">Z022</strain>
    </source>
</reference>
<proteinExistence type="predicted"/>
<protein>
    <submittedName>
        <fullName evidence="2">Uncharacterized protein</fullName>
    </submittedName>
</protein>
<dbReference type="Proteomes" id="UP000268329">
    <property type="component" value="Chromosome"/>
</dbReference>
<feature type="compositionally biased region" description="Basic and acidic residues" evidence="1">
    <location>
        <begin position="165"/>
        <end position="176"/>
    </location>
</feature>
<sequence>MHFPRGIRCERPASHRENLCDGKRSLSGQVTGVVVSRPTASSSAPEPGARPAPPQRRTRLLALPEAGWTLATVVLFGSPSRWISGTLFWLWPPGRRCTSRVTESRVGSAGMNPFAKPVDFPPQRSGSRRTPIDISLTRALPPEPRRRSVARSSATGTPRSSSSRSELRGRGPEPIRRSGCARL</sequence>
<dbReference type="AlphaFoldDB" id="A0A3G2JPC4"/>
<evidence type="ECO:0000256" key="1">
    <source>
        <dbReference type="SAM" id="MobiDB-lite"/>
    </source>
</evidence>
<feature type="compositionally biased region" description="Low complexity" evidence="1">
    <location>
        <begin position="150"/>
        <end position="164"/>
    </location>
</feature>
<dbReference type="KEGG" id="sdd:D9753_35645"/>
<name>A0A3G2JPC4_9ACTN</name>